<dbReference type="GO" id="GO:0003677">
    <property type="term" value="F:DNA binding"/>
    <property type="evidence" value="ECO:0007669"/>
    <property type="project" value="InterPro"/>
</dbReference>
<dbReference type="InterPro" id="IPR012015">
    <property type="entry name" value="UCP_HTH_arc"/>
</dbReference>
<evidence type="ECO:0000313" key="2">
    <source>
        <dbReference type="EMBL" id="MBR1368592.1"/>
    </source>
</evidence>
<organism evidence="2 3">
    <name type="scientific">Methanocalculus chunghsingensis</name>
    <dbReference type="NCBI Taxonomy" id="156457"/>
    <lineage>
        <taxon>Archaea</taxon>
        <taxon>Methanobacteriati</taxon>
        <taxon>Methanobacteriota</taxon>
        <taxon>Stenosarchaea group</taxon>
        <taxon>Methanomicrobia</taxon>
        <taxon>Methanomicrobiales</taxon>
        <taxon>Methanocalculaceae</taxon>
        <taxon>Methanocalculus</taxon>
    </lineage>
</organism>
<dbReference type="InterPro" id="IPR000835">
    <property type="entry name" value="HTH_MarR-typ"/>
</dbReference>
<dbReference type="PANTHER" id="PTHR43704">
    <property type="entry name" value="BSR5907 PROTEIN"/>
    <property type="match status" value="1"/>
</dbReference>
<dbReference type="OrthoDB" id="56502at2157"/>
<keyword evidence="3" id="KW-1185">Reference proteome</keyword>
<evidence type="ECO:0000259" key="1">
    <source>
        <dbReference type="SMART" id="SM00419"/>
    </source>
</evidence>
<dbReference type="InterPro" id="IPR036390">
    <property type="entry name" value="WH_DNA-bd_sf"/>
</dbReference>
<accession>A0A8J8B6F2</accession>
<dbReference type="Pfam" id="PF12802">
    <property type="entry name" value="MarR_2"/>
    <property type="match status" value="1"/>
</dbReference>
<dbReference type="Gene3D" id="1.10.10.10">
    <property type="entry name" value="Winged helix-like DNA-binding domain superfamily/Winged helix DNA-binding domain"/>
    <property type="match status" value="1"/>
</dbReference>
<gene>
    <name evidence="2" type="ORF">RJ53_03370</name>
</gene>
<dbReference type="Proteomes" id="UP000730161">
    <property type="component" value="Unassembled WGS sequence"/>
</dbReference>
<dbReference type="CDD" id="cd00092">
    <property type="entry name" value="HTH_CRP"/>
    <property type="match status" value="1"/>
</dbReference>
<protein>
    <submittedName>
        <fullName evidence="2">Crp/Fnr family transcriptional regulator</fullName>
    </submittedName>
</protein>
<dbReference type="GO" id="GO:0003700">
    <property type="term" value="F:DNA-binding transcription factor activity"/>
    <property type="evidence" value="ECO:0007669"/>
    <property type="project" value="InterPro"/>
</dbReference>
<dbReference type="SMART" id="SM00419">
    <property type="entry name" value="HTH_CRP"/>
    <property type="match status" value="1"/>
</dbReference>
<dbReference type="AlphaFoldDB" id="A0A8J8B6F2"/>
<reference evidence="2" key="1">
    <citation type="submission" date="2014-12" db="EMBL/GenBank/DDBJ databases">
        <authorList>
            <person name="Huang H.-H."/>
            <person name="Chen S.-C."/>
            <person name="Lai M.-C."/>
        </authorList>
    </citation>
    <scope>NUCLEOTIDE SEQUENCE</scope>
    <source>
        <strain evidence="2">K1F9705b</strain>
    </source>
</reference>
<name>A0A8J8B6F2_9EURY</name>
<dbReference type="SUPFAM" id="SSF46785">
    <property type="entry name" value="Winged helix' DNA-binding domain"/>
    <property type="match status" value="1"/>
</dbReference>
<comment type="caution">
    <text evidence="2">The sequence shown here is derived from an EMBL/GenBank/DDBJ whole genome shotgun (WGS) entry which is preliminary data.</text>
</comment>
<dbReference type="InterPro" id="IPR012318">
    <property type="entry name" value="HTH_CRP"/>
</dbReference>
<dbReference type="RefSeq" id="WP_211530222.1">
    <property type="nucleotide sequence ID" value="NZ_JWHL01000003.1"/>
</dbReference>
<dbReference type="InterPro" id="IPR036388">
    <property type="entry name" value="WH-like_DNA-bd_sf"/>
</dbReference>
<dbReference type="PANTHER" id="PTHR43704:SF2">
    <property type="entry name" value="HTH CRP-TYPE DOMAIN-CONTAINING PROTEIN"/>
    <property type="match status" value="1"/>
</dbReference>
<feature type="domain" description="HTH crp-type" evidence="1">
    <location>
        <begin position="27"/>
        <end position="76"/>
    </location>
</feature>
<dbReference type="EMBL" id="JWHL01000003">
    <property type="protein sequence ID" value="MBR1368592.1"/>
    <property type="molecule type" value="Genomic_DNA"/>
</dbReference>
<dbReference type="InterPro" id="IPR057161">
    <property type="entry name" value="DUF7839"/>
</dbReference>
<evidence type="ECO:0000313" key="3">
    <source>
        <dbReference type="Proteomes" id="UP000730161"/>
    </source>
</evidence>
<dbReference type="PIRSF" id="PIRSF004955">
    <property type="entry name" value="HTH_arch"/>
    <property type="match status" value="1"/>
</dbReference>
<dbReference type="Pfam" id="PF25211">
    <property type="entry name" value="DUF7839"/>
    <property type="match status" value="1"/>
</dbReference>
<proteinExistence type="predicted"/>
<sequence length="268" mass="29313">MKGTDNDPLGTLLRSKRETTRFQVLVEVAEHQPSVRQQEIAEKLGVTPQAISEYIRDLSDDGLISAEGRGRYAVTRKGIEWVLQSAEQLESYARHVRRDIIQQVAVWAALAAEDLKKGDEVGVFMKKGLLYAGKEPQAAMGVVISDVRKGSDVGVARLNGIIDHTEGSICVCKVPRIERGGSAVIEQEKLFRIVQKAEIVGAVGLEAYMALKKAGIRSDMFYGAREGVIEAAFHGLTCAILIVDSEFTDFIKRLETAGLSYAIHDLAA</sequence>